<evidence type="ECO:0000313" key="1">
    <source>
        <dbReference type="EMBL" id="MDP5228487.1"/>
    </source>
</evidence>
<name>A0ABT9IT35_9MICC</name>
<organism evidence="1 2">
    <name type="scientific">Arthrobacter horti</name>
    <dbReference type="NCBI Taxonomy" id="3068273"/>
    <lineage>
        <taxon>Bacteria</taxon>
        <taxon>Bacillati</taxon>
        <taxon>Actinomycetota</taxon>
        <taxon>Actinomycetes</taxon>
        <taxon>Micrococcales</taxon>
        <taxon>Micrococcaceae</taxon>
        <taxon>Arthrobacter</taxon>
    </lineage>
</organism>
<sequence length="330" mass="38146">MTTQPPPEQSRPKTTILDLTQRLEAEEVLWSTAELEARGIWHGERRRLVQSRVLVQIQRGAYARRSHADGLRRSERAELRLHAHAKVYSTRRNRGFVYSHTSAARIHGCQLWHADEFVHVTCRSRTSPGRLCPATVMHHLSVAPDETDGTGFVEFTTLERTVVDCCRILDLEGSLVIMDQALRLGADRKLVERYAERLHGQRGVVNLRSVLELADPKSESMGETRTRFMLWLLNMSMPVSQYEVMTDRGLRRLDFAWPDLMVALEFDGKIKYFGETPTDDAIAEERIRERRLMEMGWIFVRIDWKDLDNPVGVKRWIHAAWASARSRSRS</sequence>
<dbReference type="RefSeq" id="WP_305997532.1">
    <property type="nucleotide sequence ID" value="NZ_JAVALS010000016.1"/>
</dbReference>
<protein>
    <recommendedName>
        <fullName evidence="3">DUF559 domain-containing protein</fullName>
    </recommendedName>
</protein>
<dbReference type="Proteomes" id="UP001232725">
    <property type="component" value="Unassembled WGS sequence"/>
</dbReference>
<gene>
    <name evidence="1" type="ORF">Q9R02_15100</name>
</gene>
<reference evidence="1 2" key="1">
    <citation type="submission" date="2023-08" db="EMBL/GenBank/DDBJ databases">
        <title>Arthrobacter horti sp. nov., isolated from forest soil.</title>
        <authorList>
            <person name="Park M."/>
        </authorList>
    </citation>
    <scope>NUCLEOTIDE SEQUENCE [LARGE SCALE GENOMIC DNA]</scope>
    <source>
        <strain evidence="1 2">YJM1</strain>
    </source>
</reference>
<evidence type="ECO:0008006" key="3">
    <source>
        <dbReference type="Google" id="ProtNLM"/>
    </source>
</evidence>
<evidence type="ECO:0000313" key="2">
    <source>
        <dbReference type="Proteomes" id="UP001232725"/>
    </source>
</evidence>
<dbReference type="EMBL" id="JAVALS010000016">
    <property type="protein sequence ID" value="MDP5228487.1"/>
    <property type="molecule type" value="Genomic_DNA"/>
</dbReference>
<comment type="caution">
    <text evidence="1">The sequence shown here is derived from an EMBL/GenBank/DDBJ whole genome shotgun (WGS) entry which is preliminary data.</text>
</comment>
<keyword evidence="2" id="KW-1185">Reference proteome</keyword>
<proteinExistence type="predicted"/>
<accession>A0ABT9IT35</accession>